<feature type="region of interest" description="Disordered" evidence="1">
    <location>
        <begin position="201"/>
        <end position="221"/>
    </location>
</feature>
<proteinExistence type="predicted"/>
<keyword evidence="3" id="KW-1185">Reference proteome</keyword>
<evidence type="ECO:0000256" key="1">
    <source>
        <dbReference type="SAM" id="MobiDB-lite"/>
    </source>
</evidence>
<comment type="caution">
    <text evidence="2">The sequence shown here is derived from an EMBL/GenBank/DDBJ whole genome shotgun (WGS) entry which is preliminary data.</text>
</comment>
<reference evidence="2" key="2">
    <citation type="submission" date="2023-06" db="EMBL/GenBank/DDBJ databases">
        <authorList>
            <consortium name="Lawrence Berkeley National Laboratory"/>
            <person name="Haridas S."/>
            <person name="Hensen N."/>
            <person name="Bonometti L."/>
            <person name="Westerberg I."/>
            <person name="Brannstrom I.O."/>
            <person name="Guillou S."/>
            <person name="Cros-Aarteil S."/>
            <person name="Calhoun S."/>
            <person name="Kuo A."/>
            <person name="Mondo S."/>
            <person name="Pangilinan J."/>
            <person name="Riley R."/>
            <person name="Labutti K."/>
            <person name="Andreopoulos B."/>
            <person name="Lipzen A."/>
            <person name="Chen C."/>
            <person name="Yanf M."/>
            <person name="Daum C."/>
            <person name="Ng V."/>
            <person name="Clum A."/>
            <person name="Steindorff A."/>
            <person name="Ohm R."/>
            <person name="Martin F."/>
            <person name="Silar P."/>
            <person name="Natvig D."/>
            <person name="Lalanne C."/>
            <person name="Gautier V."/>
            <person name="Ament-Velasquez S.L."/>
            <person name="Kruys A."/>
            <person name="Hutchinson M.I."/>
            <person name="Powell A.J."/>
            <person name="Barry K."/>
            <person name="Miller A.N."/>
            <person name="Grigoriev I.V."/>
            <person name="Debuchy R."/>
            <person name="Gladieux P."/>
            <person name="Thoren M.H."/>
            <person name="Johannesson H."/>
        </authorList>
    </citation>
    <scope>NUCLEOTIDE SEQUENCE</scope>
    <source>
        <strain evidence="2">CBS 955.72</strain>
    </source>
</reference>
<feature type="compositionally biased region" description="Gly residues" evidence="1">
    <location>
        <begin position="210"/>
        <end position="221"/>
    </location>
</feature>
<organism evidence="2 3">
    <name type="scientific">Lasiosphaeria hispida</name>
    <dbReference type="NCBI Taxonomy" id="260671"/>
    <lineage>
        <taxon>Eukaryota</taxon>
        <taxon>Fungi</taxon>
        <taxon>Dikarya</taxon>
        <taxon>Ascomycota</taxon>
        <taxon>Pezizomycotina</taxon>
        <taxon>Sordariomycetes</taxon>
        <taxon>Sordariomycetidae</taxon>
        <taxon>Sordariales</taxon>
        <taxon>Lasiosphaeriaceae</taxon>
        <taxon>Lasiosphaeria</taxon>
    </lineage>
</organism>
<evidence type="ECO:0000313" key="2">
    <source>
        <dbReference type="EMBL" id="KAK3344332.1"/>
    </source>
</evidence>
<name>A0AAJ0H9L2_9PEZI</name>
<feature type="region of interest" description="Disordered" evidence="1">
    <location>
        <begin position="32"/>
        <end position="174"/>
    </location>
</feature>
<dbReference type="Proteomes" id="UP001275084">
    <property type="component" value="Unassembled WGS sequence"/>
</dbReference>
<evidence type="ECO:0000313" key="3">
    <source>
        <dbReference type="Proteomes" id="UP001275084"/>
    </source>
</evidence>
<dbReference type="AlphaFoldDB" id="A0AAJ0H9L2"/>
<dbReference type="EMBL" id="JAUIQD010000007">
    <property type="protein sequence ID" value="KAK3344332.1"/>
    <property type="molecule type" value="Genomic_DNA"/>
</dbReference>
<feature type="compositionally biased region" description="Acidic residues" evidence="1">
    <location>
        <begin position="104"/>
        <end position="122"/>
    </location>
</feature>
<protein>
    <submittedName>
        <fullName evidence="2">Uncharacterized protein</fullName>
    </submittedName>
</protein>
<reference evidence="2" key="1">
    <citation type="journal article" date="2023" name="Mol. Phylogenet. Evol.">
        <title>Genome-scale phylogeny and comparative genomics of the fungal order Sordariales.</title>
        <authorList>
            <person name="Hensen N."/>
            <person name="Bonometti L."/>
            <person name="Westerberg I."/>
            <person name="Brannstrom I.O."/>
            <person name="Guillou S."/>
            <person name="Cros-Aarteil S."/>
            <person name="Calhoun S."/>
            <person name="Haridas S."/>
            <person name="Kuo A."/>
            <person name="Mondo S."/>
            <person name="Pangilinan J."/>
            <person name="Riley R."/>
            <person name="LaButti K."/>
            <person name="Andreopoulos B."/>
            <person name="Lipzen A."/>
            <person name="Chen C."/>
            <person name="Yan M."/>
            <person name="Daum C."/>
            <person name="Ng V."/>
            <person name="Clum A."/>
            <person name="Steindorff A."/>
            <person name="Ohm R.A."/>
            <person name="Martin F."/>
            <person name="Silar P."/>
            <person name="Natvig D.O."/>
            <person name="Lalanne C."/>
            <person name="Gautier V."/>
            <person name="Ament-Velasquez S.L."/>
            <person name="Kruys A."/>
            <person name="Hutchinson M.I."/>
            <person name="Powell A.J."/>
            <person name="Barry K."/>
            <person name="Miller A.N."/>
            <person name="Grigoriev I.V."/>
            <person name="Debuchy R."/>
            <person name="Gladieux P."/>
            <person name="Hiltunen Thoren M."/>
            <person name="Johannesson H."/>
        </authorList>
    </citation>
    <scope>NUCLEOTIDE SEQUENCE</scope>
    <source>
        <strain evidence="2">CBS 955.72</strain>
    </source>
</reference>
<feature type="region of interest" description="Disordered" evidence="1">
    <location>
        <begin position="1"/>
        <end position="20"/>
    </location>
</feature>
<sequence length="221" mass="22978">MPSPSRPLSPQDQPSSDDDDAAAMAAMLGFSTFGMRDADRPAKKRRFHAHADDAVVAGLPSSNPHHLPRKPPAPVSSGANSLPLHPREAAPPSVGKAKAALGGDVDEINLGEEDNDDDDEEGGGVAVQPQDPQAMSPPVIPGPEFDSARGGRGGLGRGGRGGGGRGGFGHDTGRQWWTDYYDPSSNENPWERLEQTRGLEPVGTWLASRPGGGRGGRAIAG</sequence>
<gene>
    <name evidence="2" type="ORF">B0T25DRAFT_323933</name>
</gene>
<feature type="compositionally biased region" description="Gly residues" evidence="1">
    <location>
        <begin position="150"/>
        <end position="170"/>
    </location>
</feature>
<accession>A0AAJ0H9L2</accession>